<organism evidence="3 4">
    <name type="scientific">Serpens gallinarum</name>
    <dbReference type="NCBI Taxonomy" id="2763075"/>
    <lineage>
        <taxon>Bacteria</taxon>
        <taxon>Pseudomonadati</taxon>
        <taxon>Pseudomonadota</taxon>
        <taxon>Gammaproteobacteria</taxon>
        <taxon>Pseudomonadales</taxon>
        <taxon>Pseudomonadaceae</taxon>
        <taxon>Pseudomonas</taxon>
    </lineage>
</organism>
<evidence type="ECO:0000259" key="2">
    <source>
        <dbReference type="Pfam" id="PF13116"/>
    </source>
</evidence>
<keyword evidence="4" id="KW-1185">Reference proteome</keyword>
<proteinExistence type="predicted"/>
<accession>A0ABR8TKL0</accession>
<dbReference type="NCBIfam" id="TIGR02099">
    <property type="entry name" value="YhdP family protein"/>
    <property type="match status" value="1"/>
</dbReference>
<dbReference type="InterPro" id="IPR025263">
    <property type="entry name" value="YhdP_central"/>
</dbReference>
<dbReference type="RefSeq" id="WP_251834836.1">
    <property type="nucleotide sequence ID" value="NZ_JACSQG010000001.1"/>
</dbReference>
<dbReference type="InterPro" id="IPR011836">
    <property type="entry name" value="YhdP"/>
</dbReference>
<keyword evidence="1" id="KW-0812">Transmembrane</keyword>
<keyword evidence="1" id="KW-1133">Transmembrane helix</keyword>
<feature type="transmembrane region" description="Helical" evidence="1">
    <location>
        <begin position="12"/>
        <end position="32"/>
    </location>
</feature>
<feature type="domain" description="YhdP central" evidence="2">
    <location>
        <begin position="3"/>
        <end position="1252"/>
    </location>
</feature>
<name>A0ABR8TKL0_9PSED</name>
<gene>
    <name evidence="3" type="ORF">H9642_02545</name>
</gene>
<evidence type="ECO:0000256" key="1">
    <source>
        <dbReference type="SAM" id="Phobius"/>
    </source>
</evidence>
<evidence type="ECO:0000313" key="4">
    <source>
        <dbReference type="Proteomes" id="UP000611945"/>
    </source>
</evidence>
<evidence type="ECO:0000313" key="3">
    <source>
        <dbReference type="EMBL" id="MBD7976065.1"/>
    </source>
</evidence>
<comment type="caution">
    <text evidence="3">The sequence shown here is derived from an EMBL/GenBank/DDBJ whole genome shotgun (WGS) entry which is preliminary data.</text>
</comment>
<dbReference type="Pfam" id="PF13116">
    <property type="entry name" value="YhdP"/>
    <property type="match status" value="1"/>
</dbReference>
<dbReference type="Proteomes" id="UP000611945">
    <property type="component" value="Unassembled WGS sequence"/>
</dbReference>
<sequence length="1265" mass="139807">MMLLLRLFTGLLRWGLVIFAVLLVLAAFYVSLGRELMPLVAEYRDELQDRAEEALHMPLSIGRLEGHWRSFAPELVARDVVVGVPGQEIRLDSVRVRPDLLGSLLNWQPRLAGLTVGGLQLIVRQDAEGRWRLQGLPHQESTGVLDPEPWLRQLRRFPQVTVMNSQVVLHAQGEQPLSLNYLNLSLTDSGGGRKRLDGRVLLPDGQPLTWQLNSRLRPATWRDAQLDLYLRLPQSDWSRWLPRALTAQWHTQQLRAGGEIWLNWAERDLQHAVVRWHAPSVVAGYAEHPALHLEDLSFNLYMQRTEQGRRLLIDSLAATLNGTRWGPAKLLIDQQAQALRMSADRLDLAPLVQSVRALAPLPEAVTVALEALQPRGRLHNLQVTYQSDAEPHARWRYAANLTDVAFDPYHGAPGAEQVSGSVEGDLREGELRLNSDGFALHLDQLFSEPWRYRKAQARLNWRFDDEALSLWSPYLRVVGEEGRLAGDFLIRLQRDPEAEDYMDLRIGLSDGNARYAGKYLPSRSPALSPALTTWLQTAIRAGSIEQGFFQYQGSLNKGAEPGARTLSLYFKVRDAELDYQPGWPVLQQARGEVFVEDSGVNVTISDGRLLDSQVLEAQARVPRAEPGQAAHLLLDAHLHSSVEDGLRILQDGPLPTAETFAGWSGRGAVDAQLHLDIALGEGPAPYVRVDFAPQGARLRLPQPELELREVTGAFRFDTKAGLSASNVRAQALGQRLSGKISSEGPERTLVDVQGQIPVKTLSDWLSVDRPLPVSGRLPYRLRLQLAGERSQLRVDSSLQGVAIDLPAPFGKTARESRYADWRMSLGGQERQYWLDYADASLAVTLPDNDLQRLRGEMRLGLGPARMTAQSGFVLRGQLAELDVSAWQAVRERYLDEATEQGGQLPLQVELYVERFIGFGQELQDLMLRLKRDGAAWGVEMDSRRIAGSIRLPDSPQAPIGVNLQHLRLPAASGETQRRDPLADIDPRNLPALDLTISQVMLGDSPLGAWAFKARPTSSGLRLQELDLNLKGLKIGGDAGWEMAAGAPRTWYKGRLQGEDLGRVLLAWGFAPTASSERFRLDADAHWPGSPAAFSMNTLSGTLNADLRKGQFSEVQGSASALRVFGLLNFNAVGRRLRLDFSDLLGRGLSYDRVKGVLAVRNGVYTNIEPLTMTGPSAGLEFTGTLDMPRDRIDGTLLVTLPLTNNLPLAALIAGAPAIGGALFLVDRLLGDHVARFAGVEYEVSGSVQSPQITYGKPVDRKSGTP</sequence>
<reference evidence="3 4" key="1">
    <citation type="submission" date="2020-08" db="EMBL/GenBank/DDBJ databases">
        <title>A Genomic Blueprint of the Chicken Gut Microbiome.</title>
        <authorList>
            <person name="Gilroy R."/>
            <person name="Ravi A."/>
            <person name="Getino M."/>
            <person name="Pursley I."/>
            <person name="Horton D.L."/>
            <person name="Alikhan N.-F."/>
            <person name="Baker D."/>
            <person name="Gharbi K."/>
            <person name="Hall N."/>
            <person name="Watson M."/>
            <person name="Adriaenssens E.M."/>
            <person name="Foster-Nyarko E."/>
            <person name="Jarju S."/>
            <person name="Secka A."/>
            <person name="Antonio M."/>
            <person name="Oren A."/>
            <person name="Chaudhuri R."/>
            <person name="La Ragione R.M."/>
            <person name="Hildebrand F."/>
            <person name="Pallen M.J."/>
        </authorList>
    </citation>
    <scope>NUCLEOTIDE SEQUENCE [LARGE SCALE GENOMIC DNA]</scope>
    <source>
        <strain evidence="3 4">Sa2CUA2</strain>
    </source>
</reference>
<protein>
    <submittedName>
        <fullName evidence="3">TIGR02099 family protein</fullName>
    </submittedName>
</protein>
<dbReference type="PANTHER" id="PTHR38690:SF1">
    <property type="entry name" value="PROTEASE"/>
    <property type="match status" value="1"/>
</dbReference>
<dbReference type="EMBL" id="JACSQG010000001">
    <property type="protein sequence ID" value="MBD7976065.1"/>
    <property type="molecule type" value="Genomic_DNA"/>
</dbReference>
<dbReference type="PANTHER" id="PTHR38690">
    <property type="entry name" value="PROTEASE-RELATED"/>
    <property type="match status" value="1"/>
</dbReference>
<keyword evidence="1" id="KW-0472">Membrane</keyword>